<protein>
    <recommendedName>
        <fullName evidence="2">Putative auto-transporter adhesin head GIN domain-containing protein</fullName>
    </recommendedName>
</protein>
<comment type="caution">
    <text evidence="3">The sequence shown here is derived from an EMBL/GenBank/DDBJ whole genome shotgun (WGS) entry which is preliminary data.</text>
</comment>
<feature type="chain" id="PRO_5046825061" description="Putative auto-transporter adhesin head GIN domain-containing protein" evidence="1">
    <location>
        <begin position="19"/>
        <end position="272"/>
    </location>
</feature>
<dbReference type="InterPro" id="IPR021255">
    <property type="entry name" value="DUF2807"/>
</dbReference>
<reference evidence="3 4" key="1">
    <citation type="submission" date="2023-07" db="EMBL/GenBank/DDBJ databases">
        <title>Sorghum-associated microbial communities from plants grown in Nebraska, USA.</title>
        <authorList>
            <person name="Schachtman D."/>
        </authorList>
    </citation>
    <scope>NUCLEOTIDE SEQUENCE [LARGE SCALE GENOMIC DNA]</scope>
    <source>
        <strain evidence="3 4">BE198</strain>
    </source>
</reference>
<keyword evidence="1" id="KW-0732">Signal</keyword>
<evidence type="ECO:0000256" key="1">
    <source>
        <dbReference type="SAM" id="SignalP"/>
    </source>
</evidence>
<feature type="signal peptide" evidence="1">
    <location>
        <begin position="1"/>
        <end position="18"/>
    </location>
</feature>
<dbReference type="RefSeq" id="WP_310060710.1">
    <property type="nucleotide sequence ID" value="NZ_JAVDVY010000001.1"/>
</dbReference>
<feature type="domain" description="Putative auto-transporter adhesin head GIN" evidence="2">
    <location>
        <begin position="179"/>
        <end position="259"/>
    </location>
</feature>
<evidence type="ECO:0000259" key="2">
    <source>
        <dbReference type="Pfam" id="PF10988"/>
    </source>
</evidence>
<accession>A0ABU1WA84</accession>
<sequence>MRPSHTVLLAVASFLSMAAHDAAAQEDRHCPHSQPRNLQLDLTGVKAVVFDIGPHDLRVNASANARGGVQGKACSSDEQELPLLTLTQERSGDKLLVRAQREQIQNGFFKDTASLGRHLFGNHYSYLTLTADIPAGMPVQLKVGSGDAVVVGATSLSADVGSGDVQARGIRGLVEAHVGSGDIELDDIGELKVRSVGSGDISARRIARGAEVKSVGSGTVELQTVGGNVDVGSIGSGDLDVRDVRGALSVRSVGSGSVDHSAVAGGVSLPEQ</sequence>
<proteinExistence type="predicted"/>
<dbReference type="Proteomes" id="UP001251524">
    <property type="component" value="Unassembled WGS sequence"/>
</dbReference>
<dbReference type="EMBL" id="JAVDVY010000001">
    <property type="protein sequence ID" value="MDR7134464.1"/>
    <property type="molecule type" value="Genomic_DNA"/>
</dbReference>
<keyword evidence="4" id="KW-1185">Reference proteome</keyword>
<evidence type="ECO:0000313" key="3">
    <source>
        <dbReference type="EMBL" id="MDR7134464.1"/>
    </source>
</evidence>
<evidence type="ECO:0000313" key="4">
    <source>
        <dbReference type="Proteomes" id="UP001251524"/>
    </source>
</evidence>
<organism evidence="3 4">
    <name type="scientific">Lysobacter niastensis</name>
    <dbReference type="NCBI Taxonomy" id="380629"/>
    <lineage>
        <taxon>Bacteria</taxon>
        <taxon>Pseudomonadati</taxon>
        <taxon>Pseudomonadota</taxon>
        <taxon>Gammaproteobacteria</taxon>
        <taxon>Lysobacterales</taxon>
        <taxon>Lysobacteraceae</taxon>
        <taxon>Lysobacter</taxon>
    </lineage>
</organism>
<dbReference type="Pfam" id="PF10988">
    <property type="entry name" value="DUF2807"/>
    <property type="match status" value="1"/>
</dbReference>
<gene>
    <name evidence="3" type="ORF">J2X06_001648</name>
</gene>
<dbReference type="Gene3D" id="2.160.20.120">
    <property type="match status" value="1"/>
</dbReference>
<name>A0ABU1WA84_9GAMM</name>